<comment type="catalytic activity">
    <reaction evidence="13">
        <text>Preferential cleavage: (Ac)2-L-Lys-D-Ala-|-D-Ala. Also transpeptidation of peptidyl-alanyl moieties that are N-acyl substituents of D-alanine.</text>
        <dbReference type="EC" id="3.4.16.4"/>
    </reaction>
</comment>
<evidence type="ECO:0000313" key="18">
    <source>
        <dbReference type="EMBL" id="MDQ0162652.1"/>
    </source>
</evidence>
<dbReference type="InterPro" id="IPR036950">
    <property type="entry name" value="PBP_transglycosylase"/>
</dbReference>
<evidence type="ECO:0000256" key="1">
    <source>
        <dbReference type="ARBA" id="ARBA00004236"/>
    </source>
</evidence>
<dbReference type="Gene3D" id="3.40.710.10">
    <property type="entry name" value="DD-peptidase/beta-lactamase superfamily"/>
    <property type="match status" value="1"/>
</dbReference>
<keyword evidence="15" id="KW-1133">Transmembrane helix</keyword>
<keyword evidence="5" id="KW-0328">Glycosyltransferase</keyword>
<evidence type="ECO:0000256" key="9">
    <source>
        <dbReference type="ARBA" id="ARBA00022984"/>
    </source>
</evidence>
<dbReference type="InterPro" id="IPR012338">
    <property type="entry name" value="Beta-lactam/transpept-like"/>
</dbReference>
<dbReference type="EMBL" id="JAUSTR010000005">
    <property type="protein sequence ID" value="MDQ0162652.1"/>
    <property type="molecule type" value="Genomic_DNA"/>
</dbReference>
<keyword evidence="15" id="KW-0812">Transmembrane</keyword>
<dbReference type="InterPro" id="IPR050396">
    <property type="entry name" value="Glycosyltr_51/Transpeptidase"/>
</dbReference>
<protein>
    <submittedName>
        <fullName evidence="18">1A family penicillin-binding protein</fullName>
    </submittedName>
</protein>
<dbReference type="PANTHER" id="PTHR32282:SF11">
    <property type="entry name" value="PENICILLIN-BINDING PROTEIN 1B"/>
    <property type="match status" value="1"/>
</dbReference>
<dbReference type="Proteomes" id="UP001225646">
    <property type="component" value="Unassembled WGS sequence"/>
</dbReference>
<comment type="caution">
    <text evidence="18">The sequence shown here is derived from an EMBL/GenBank/DDBJ whole genome shotgun (WGS) entry which is preliminary data.</text>
</comment>
<dbReference type="Gene3D" id="1.10.3810.10">
    <property type="entry name" value="Biosynthetic peptidoglycan transglycosylase-like"/>
    <property type="match status" value="1"/>
</dbReference>
<evidence type="ECO:0000256" key="14">
    <source>
        <dbReference type="ARBA" id="ARBA00049902"/>
    </source>
</evidence>
<keyword evidence="6" id="KW-0808">Transferase</keyword>
<comment type="subcellular location">
    <subcellularLocation>
        <location evidence="1">Cell membrane</location>
    </subcellularLocation>
</comment>
<dbReference type="PANTHER" id="PTHR32282">
    <property type="entry name" value="BINDING PROTEIN TRANSPEPTIDASE, PUTATIVE-RELATED"/>
    <property type="match status" value="1"/>
</dbReference>
<evidence type="ECO:0000256" key="11">
    <source>
        <dbReference type="ARBA" id="ARBA00023268"/>
    </source>
</evidence>
<evidence type="ECO:0000256" key="4">
    <source>
        <dbReference type="ARBA" id="ARBA00022670"/>
    </source>
</evidence>
<keyword evidence="3" id="KW-0121">Carboxypeptidase</keyword>
<dbReference type="Pfam" id="PF00912">
    <property type="entry name" value="Transgly"/>
    <property type="match status" value="1"/>
</dbReference>
<keyword evidence="2" id="KW-1003">Cell membrane</keyword>
<evidence type="ECO:0000256" key="10">
    <source>
        <dbReference type="ARBA" id="ARBA00023136"/>
    </source>
</evidence>
<gene>
    <name evidence="18" type="ORF">J2S06_001729</name>
</gene>
<feature type="domain" description="Penicillin-binding protein transpeptidase" evidence="16">
    <location>
        <begin position="329"/>
        <end position="574"/>
    </location>
</feature>
<dbReference type="SUPFAM" id="SSF53955">
    <property type="entry name" value="Lysozyme-like"/>
    <property type="match status" value="1"/>
</dbReference>
<evidence type="ECO:0000256" key="8">
    <source>
        <dbReference type="ARBA" id="ARBA00022960"/>
    </source>
</evidence>
<evidence type="ECO:0000256" key="7">
    <source>
        <dbReference type="ARBA" id="ARBA00022801"/>
    </source>
</evidence>
<dbReference type="SUPFAM" id="SSF56601">
    <property type="entry name" value="beta-lactamase/transpeptidase-like"/>
    <property type="match status" value="1"/>
</dbReference>
<keyword evidence="7" id="KW-0378">Hydrolase</keyword>
<dbReference type="InterPro" id="IPR023346">
    <property type="entry name" value="Lysozyme-like_dom_sf"/>
</dbReference>
<evidence type="ECO:0000313" key="19">
    <source>
        <dbReference type="Proteomes" id="UP001225646"/>
    </source>
</evidence>
<proteinExistence type="predicted"/>
<reference evidence="18 19" key="1">
    <citation type="submission" date="2023-07" db="EMBL/GenBank/DDBJ databases">
        <title>Genomic Encyclopedia of Type Strains, Phase IV (KMG-IV): sequencing the most valuable type-strain genomes for metagenomic binning, comparative biology and taxonomic classification.</title>
        <authorList>
            <person name="Goeker M."/>
        </authorList>
    </citation>
    <scope>NUCLEOTIDE SEQUENCE [LARGE SCALE GENOMIC DNA]</scope>
    <source>
        <strain evidence="18 19">DSM 19092</strain>
    </source>
</reference>
<evidence type="ECO:0000256" key="3">
    <source>
        <dbReference type="ARBA" id="ARBA00022645"/>
    </source>
</evidence>
<evidence type="ECO:0000256" key="13">
    <source>
        <dbReference type="ARBA" id="ARBA00034000"/>
    </source>
</evidence>
<accession>A0ABT9VNU4</accession>
<dbReference type="InterPro" id="IPR001460">
    <property type="entry name" value="PCN-bd_Tpept"/>
</dbReference>
<evidence type="ECO:0000256" key="5">
    <source>
        <dbReference type="ARBA" id="ARBA00022676"/>
    </source>
</evidence>
<dbReference type="RefSeq" id="WP_419152016.1">
    <property type="nucleotide sequence ID" value="NZ_JAUSTR010000005.1"/>
</dbReference>
<keyword evidence="11" id="KW-0511">Multifunctional enzyme</keyword>
<evidence type="ECO:0000256" key="6">
    <source>
        <dbReference type="ARBA" id="ARBA00022679"/>
    </source>
</evidence>
<evidence type="ECO:0000256" key="15">
    <source>
        <dbReference type="SAM" id="Phobius"/>
    </source>
</evidence>
<evidence type="ECO:0000259" key="17">
    <source>
        <dbReference type="Pfam" id="PF00912"/>
    </source>
</evidence>
<dbReference type="Pfam" id="PF00905">
    <property type="entry name" value="Transpeptidase"/>
    <property type="match status" value="1"/>
</dbReference>
<feature type="transmembrane region" description="Helical" evidence="15">
    <location>
        <begin position="20"/>
        <end position="43"/>
    </location>
</feature>
<dbReference type="NCBIfam" id="TIGR02074">
    <property type="entry name" value="PBP_1a_fam"/>
    <property type="match status" value="1"/>
</dbReference>
<keyword evidence="4" id="KW-0645">Protease</keyword>
<keyword evidence="10 15" id="KW-0472">Membrane</keyword>
<evidence type="ECO:0000259" key="16">
    <source>
        <dbReference type="Pfam" id="PF00905"/>
    </source>
</evidence>
<keyword evidence="19" id="KW-1185">Reference proteome</keyword>
<feature type="domain" description="Glycosyl transferase family 51" evidence="17">
    <location>
        <begin position="62"/>
        <end position="237"/>
    </location>
</feature>
<sequence>MEVITPKRLRLTVKTIRALFFIQFIGVIFLLLLITIVLCIAKIQGAPSLAVPQSTVMYANDGTKIGETHHGQKRFWVNLQDISPFLIEATIAIEDRNFYDHHGFDYKRIAGAFVADLKAMAKVQGASTITQQYARNLFLEHDKTWKRKLAEAFYTIRLEMNFSKESILEGYLNTIYYGHGAYGIEAASRYYFHKHAGELTLAEAAMLAGIPKGPSYYSPYTHFSRAKKRQELILKTMEKVGYITEQEANTAIHEAIKLREHKKEEHANLAPYFQDVVLQEIKEKLQVDEMFIQTKGLQVYTTLDSTLQKIAEETMNKVIAKESDIQIGFAAIDPETGQVKALIGGRDYDKSPFNRAIQAKRQPGSTMKPFLYYTAIENGFTPSTVLKSEPTTFSFNKGQSTYQPSNFHDYYAYDDITLMQALALSDNIYAVKTHLFMGMDKLIETARKLGINSSLKEVPSLALGTSPVNVIEMVNAYGMIANGGHKIEPTFIKRIEDAKGNVLYEFKKESEQILNKQAAFVLTHMMTGMFDEKLNGYTTVTGQKIIDQLTRPYAGKSGTTNADSWMIGFTPQLVAGVWTGYDKGKNIHQVHERMYAKEIWATFMEEALKDQPVKGFQPPEGVIGVNVDPSNGLLAAPGCPVSRLTYYIKGTEPTEYCIDHIDFKDEKQGDEPKINEEKPSIWKKLIPWM</sequence>
<organism evidence="18 19">
    <name type="scientific">Aeribacillus alveayuensis</name>
    <dbReference type="NCBI Taxonomy" id="279215"/>
    <lineage>
        <taxon>Bacteria</taxon>
        <taxon>Bacillati</taxon>
        <taxon>Bacillota</taxon>
        <taxon>Bacilli</taxon>
        <taxon>Bacillales</taxon>
        <taxon>Bacillaceae</taxon>
        <taxon>Aeribacillus</taxon>
    </lineage>
</organism>
<keyword evidence="8" id="KW-0133">Cell shape</keyword>
<name>A0ABT9VNU4_9BACI</name>
<comment type="catalytic activity">
    <reaction evidence="14">
        <text>[GlcNAc-(1-&gt;4)-Mur2Ac(oyl-L-Ala-gamma-D-Glu-L-Lys-D-Ala-D-Ala)](n)-di-trans,octa-cis-undecaprenyl diphosphate + beta-D-GlcNAc-(1-&gt;4)-Mur2Ac(oyl-L-Ala-gamma-D-Glu-L-Lys-D-Ala-D-Ala)-di-trans,octa-cis-undecaprenyl diphosphate = [GlcNAc-(1-&gt;4)-Mur2Ac(oyl-L-Ala-gamma-D-Glu-L-Lys-D-Ala-D-Ala)](n+1)-di-trans,octa-cis-undecaprenyl diphosphate + di-trans,octa-cis-undecaprenyl diphosphate + H(+)</text>
        <dbReference type="Rhea" id="RHEA:23708"/>
        <dbReference type="Rhea" id="RHEA-COMP:9602"/>
        <dbReference type="Rhea" id="RHEA-COMP:9603"/>
        <dbReference type="ChEBI" id="CHEBI:15378"/>
        <dbReference type="ChEBI" id="CHEBI:58405"/>
        <dbReference type="ChEBI" id="CHEBI:60033"/>
        <dbReference type="ChEBI" id="CHEBI:78435"/>
        <dbReference type="EC" id="2.4.99.28"/>
    </reaction>
</comment>
<keyword evidence="12" id="KW-0961">Cell wall biogenesis/degradation</keyword>
<evidence type="ECO:0000256" key="12">
    <source>
        <dbReference type="ARBA" id="ARBA00023316"/>
    </source>
</evidence>
<dbReference type="InterPro" id="IPR001264">
    <property type="entry name" value="Glyco_trans_51"/>
</dbReference>
<keyword evidence="9" id="KW-0573">Peptidoglycan synthesis</keyword>
<evidence type="ECO:0000256" key="2">
    <source>
        <dbReference type="ARBA" id="ARBA00022475"/>
    </source>
</evidence>